<feature type="signal peptide" evidence="2">
    <location>
        <begin position="1"/>
        <end position="25"/>
    </location>
</feature>
<keyword evidence="2" id="KW-0732">Signal</keyword>
<feature type="chain" id="PRO_5011623913" evidence="2">
    <location>
        <begin position="26"/>
        <end position="216"/>
    </location>
</feature>
<feature type="region of interest" description="Disordered" evidence="1">
    <location>
        <begin position="23"/>
        <end position="81"/>
    </location>
</feature>
<organism evidence="3 4">
    <name type="scientific">Nannocystis exedens</name>
    <dbReference type="NCBI Taxonomy" id="54"/>
    <lineage>
        <taxon>Bacteria</taxon>
        <taxon>Pseudomonadati</taxon>
        <taxon>Myxococcota</taxon>
        <taxon>Polyangia</taxon>
        <taxon>Nannocystales</taxon>
        <taxon>Nannocystaceae</taxon>
        <taxon>Nannocystis</taxon>
    </lineage>
</organism>
<name>A0A1I2F0D4_9BACT</name>
<gene>
    <name evidence="3" type="ORF">SAMN02745121_06354</name>
</gene>
<dbReference type="STRING" id="54.SAMN02745121_06354"/>
<dbReference type="AlphaFoldDB" id="A0A1I2F0D4"/>
<dbReference type="Proteomes" id="UP000199400">
    <property type="component" value="Unassembled WGS sequence"/>
</dbReference>
<dbReference type="EMBL" id="FOMX01000024">
    <property type="protein sequence ID" value="SFE98148.1"/>
    <property type="molecule type" value="Genomic_DNA"/>
</dbReference>
<keyword evidence="4" id="KW-1185">Reference proteome</keyword>
<feature type="region of interest" description="Disordered" evidence="1">
    <location>
        <begin position="162"/>
        <end position="216"/>
    </location>
</feature>
<evidence type="ECO:0000256" key="1">
    <source>
        <dbReference type="SAM" id="MobiDB-lite"/>
    </source>
</evidence>
<feature type="compositionally biased region" description="Low complexity" evidence="1">
    <location>
        <begin position="37"/>
        <end position="76"/>
    </location>
</feature>
<reference evidence="4" key="1">
    <citation type="submission" date="2016-10" db="EMBL/GenBank/DDBJ databases">
        <authorList>
            <person name="Varghese N."/>
            <person name="Submissions S."/>
        </authorList>
    </citation>
    <scope>NUCLEOTIDE SEQUENCE [LARGE SCALE GENOMIC DNA]</scope>
    <source>
        <strain evidence="4">ATCC 25963</strain>
    </source>
</reference>
<evidence type="ECO:0000313" key="4">
    <source>
        <dbReference type="Proteomes" id="UP000199400"/>
    </source>
</evidence>
<proteinExistence type="predicted"/>
<feature type="compositionally biased region" description="Polar residues" evidence="1">
    <location>
        <begin position="176"/>
        <end position="197"/>
    </location>
</feature>
<evidence type="ECO:0000256" key="2">
    <source>
        <dbReference type="SAM" id="SignalP"/>
    </source>
</evidence>
<protein>
    <submittedName>
        <fullName evidence="3">Uncharacterized protein</fullName>
    </submittedName>
</protein>
<evidence type="ECO:0000313" key="3">
    <source>
        <dbReference type="EMBL" id="SFE98148.1"/>
    </source>
</evidence>
<sequence>MSTFSKRVVLVWGSATLLAASPVGAAPSASPAPAPASPDAGAAASTPAAADPFAADAAAPNPAAAAAAPSPITSAAVGSARGSIERGMTELGTLLTRARQSGDMGRTACVQDKHDRAELVLEVATGELLVLQDSAADGQSRAFAGEKLGEAAERISGLVGQARACQGDQEQKRSDAQNTANQPKTVIPNDPTSSSPGIQRLPPRIDPRPPVASPVI</sequence>
<accession>A0A1I2F0D4</accession>